<sequence length="274" mass="31173">YIRGSPGTPNHSGKVREFPDQHVKEKEESDLLVVWALGTYPVGCEDCDIELVLFVLASLKDRDPEVQVIFVKDNFFSVGGKIVLGDYCGSKRVKITVSTSMHVIILNKVPESNKYPLKVSLVEVPQEMPNEVKDDIIVKISVSDYVRQECHFIVRVVFPCHNSCFSHLKDTIHFQESLAFVVGQMEIIDNKFYMYAKDINYINTHFIKKKSYEDNLSQSSLASQNNVRSKLMITHQNIAENLENKLGRDNLLSISSSGVVNKPELDCFYLLEHV</sequence>
<comment type="caution">
    <text evidence="1">The sequence shown here is derived from an EMBL/GenBank/DDBJ whole genome shotgun (WGS) entry which is preliminary data.</text>
</comment>
<feature type="non-terminal residue" evidence="1">
    <location>
        <position position="1"/>
    </location>
</feature>
<name>A0A9N9CGE3_9GLOM</name>
<accession>A0A9N9CGE3</accession>
<reference evidence="1" key="1">
    <citation type="submission" date="2021-06" db="EMBL/GenBank/DDBJ databases">
        <authorList>
            <person name="Kallberg Y."/>
            <person name="Tangrot J."/>
            <person name="Rosling A."/>
        </authorList>
    </citation>
    <scope>NUCLEOTIDE SEQUENCE</scope>
    <source>
        <strain evidence="1">AZ414A</strain>
    </source>
</reference>
<organism evidence="1 2">
    <name type="scientific">Diversispora eburnea</name>
    <dbReference type="NCBI Taxonomy" id="1213867"/>
    <lineage>
        <taxon>Eukaryota</taxon>
        <taxon>Fungi</taxon>
        <taxon>Fungi incertae sedis</taxon>
        <taxon>Mucoromycota</taxon>
        <taxon>Glomeromycotina</taxon>
        <taxon>Glomeromycetes</taxon>
        <taxon>Diversisporales</taxon>
        <taxon>Diversisporaceae</taxon>
        <taxon>Diversispora</taxon>
    </lineage>
</organism>
<protein>
    <submittedName>
        <fullName evidence="1">5473_t:CDS:1</fullName>
    </submittedName>
</protein>
<proteinExistence type="predicted"/>
<evidence type="ECO:0000313" key="1">
    <source>
        <dbReference type="EMBL" id="CAG8598007.1"/>
    </source>
</evidence>
<keyword evidence="2" id="KW-1185">Reference proteome</keyword>
<gene>
    <name evidence="1" type="ORF">DEBURN_LOCUS9381</name>
</gene>
<dbReference type="AlphaFoldDB" id="A0A9N9CGE3"/>
<dbReference type="EMBL" id="CAJVPK010001772">
    <property type="protein sequence ID" value="CAG8598007.1"/>
    <property type="molecule type" value="Genomic_DNA"/>
</dbReference>
<dbReference type="Proteomes" id="UP000789706">
    <property type="component" value="Unassembled WGS sequence"/>
</dbReference>
<dbReference type="OrthoDB" id="2437505at2759"/>
<evidence type="ECO:0000313" key="2">
    <source>
        <dbReference type="Proteomes" id="UP000789706"/>
    </source>
</evidence>